<name>A0A1I7V758_LOALO</name>
<evidence type="ECO:0000313" key="2">
    <source>
        <dbReference type="Proteomes" id="UP000095285"/>
    </source>
</evidence>
<feature type="compositionally biased region" description="Polar residues" evidence="1">
    <location>
        <begin position="1"/>
        <end position="14"/>
    </location>
</feature>
<dbReference type="AlphaFoldDB" id="A0A1I7V758"/>
<protein>
    <submittedName>
        <fullName evidence="3">Zinc finger protein</fullName>
    </submittedName>
</protein>
<feature type="region of interest" description="Disordered" evidence="1">
    <location>
        <begin position="1"/>
        <end position="23"/>
    </location>
</feature>
<sequence length="51" mass="5380">MDESLTQSPEKQTPASASVTSAISTVDDDDVQVAEITVQIELKGKESTANN</sequence>
<reference evidence="2" key="1">
    <citation type="submission" date="2012-04" db="EMBL/GenBank/DDBJ databases">
        <title>The Genome Sequence of Loa loa.</title>
        <authorList>
            <consortium name="The Broad Institute Genome Sequencing Platform"/>
            <consortium name="Broad Institute Genome Sequencing Center for Infectious Disease"/>
            <person name="Nutman T.B."/>
            <person name="Fink D.L."/>
            <person name="Russ C."/>
            <person name="Young S."/>
            <person name="Zeng Q."/>
            <person name="Gargeya S."/>
            <person name="Alvarado L."/>
            <person name="Berlin A."/>
            <person name="Chapman S.B."/>
            <person name="Chen Z."/>
            <person name="Freedman E."/>
            <person name="Gellesch M."/>
            <person name="Goldberg J."/>
            <person name="Griggs A."/>
            <person name="Gujja S."/>
            <person name="Heilman E.R."/>
            <person name="Heiman D."/>
            <person name="Howarth C."/>
            <person name="Mehta T."/>
            <person name="Neiman D."/>
            <person name="Pearson M."/>
            <person name="Roberts A."/>
            <person name="Saif S."/>
            <person name="Shea T."/>
            <person name="Shenoy N."/>
            <person name="Sisk P."/>
            <person name="Stolte C."/>
            <person name="Sykes S."/>
            <person name="White J."/>
            <person name="Yandava C."/>
            <person name="Haas B."/>
            <person name="Henn M.R."/>
            <person name="Nusbaum C."/>
            <person name="Birren B."/>
        </authorList>
    </citation>
    <scope>NUCLEOTIDE SEQUENCE [LARGE SCALE GENOMIC DNA]</scope>
</reference>
<evidence type="ECO:0000313" key="3">
    <source>
        <dbReference type="WBParaSite" id="EN70_1062"/>
    </source>
</evidence>
<accession>A0A1I7V758</accession>
<proteinExistence type="predicted"/>
<reference evidence="3" key="2">
    <citation type="submission" date="2016-11" db="UniProtKB">
        <authorList>
            <consortium name="WormBaseParasite"/>
        </authorList>
    </citation>
    <scope>IDENTIFICATION</scope>
</reference>
<organism evidence="2 3">
    <name type="scientific">Loa loa</name>
    <name type="common">Eye worm</name>
    <name type="synonym">Filaria loa</name>
    <dbReference type="NCBI Taxonomy" id="7209"/>
    <lineage>
        <taxon>Eukaryota</taxon>
        <taxon>Metazoa</taxon>
        <taxon>Ecdysozoa</taxon>
        <taxon>Nematoda</taxon>
        <taxon>Chromadorea</taxon>
        <taxon>Rhabditida</taxon>
        <taxon>Spirurina</taxon>
        <taxon>Spiruromorpha</taxon>
        <taxon>Filarioidea</taxon>
        <taxon>Onchocercidae</taxon>
        <taxon>Loa</taxon>
    </lineage>
</organism>
<keyword evidence="2" id="KW-1185">Reference proteome</keyword>
<dbReference type="WBParaSite" id="EN70_1062">
    <property type="protein sequence ID" value="EN70_1062"/>
    <property type="gene ID" value="EN70_1062"/>
</dbReference>
<evidence type="ECO:0000256" key="1">
    <source>
        <dbReference type="SAM" id="MobiDB-lite"/>
    </source>
</evidence>
<dbReference type="Proteomes" id="UP000095285">
    <property type="component" value="Unassembled WGS sequence"/>
</dbReference>